<comment type="caution">
    <text evidence="1">The sequence shown here is derived from an EMBL/GenBank/DDBJ whole genome shotgun (WGS) entry which is preliminary data.</text>
</comment>
<evidence type="ECO:0000313" key="1">
    <source>
        <dbReference type="EMBL" id="RDS79021.1"/>
    </source>
</evidence>
<evidence type="ECO:0000313" key="2">
    <source>
        <dbReference type="Proteomes" id="UP000254258"/>
    </source>
</evidence>
<dbReference type="AlphaFoldDB" id="A0A370WSG3"/>
<gene>
    <name evidence="1" type="ORF">DWU98_19975</name>
</gene>
<dbReference type="Proteomes" id="UP000254258">
    <property type="component" value="Unassembled WGS sequence"/>
</dbReference>
<protein>
    <submittedName>
        <fullName evidence="1">Uncharacterized protein</fullName>
    </submittedName>
</protein>
<name>A0A370WSG3_9GAMM</name>
<keyword evidence="2" id="KW-1185">Reference proteome</keyword>
<proteinExistence type="predicted"/>
<accession>A0A370WSG3</accession>
<sequence length="61" mass="6830">MTNAVAAYGMPVTPLHAEIASDVPIDEDPVLNVERGFRCDVRPMQAALPQDKWARQLIVRR</sequence>
<organism evidence="1 2">
    <name type="scientific">Dyella monticola</name>
    <dbReference type="NCBI Taxonomy" id="1927958"/>
    <lineage>
        <taxon>Bacteria</taxon>
        <taxon>Pseudomonadati</taxon>
        <taxon>Pseudomonadota</taxon>
        <taxon>Gammaproteobacteria</taxon>
        <taxon>Lysobacterales</taxon>
        <taxon>Rhodanobacteraceae</taxon>
        <taxon>Dyella</taxon>
    </lineage>
</organism>
<reference evidence="1 2" key="1">
    <citation type="submission" date="2018-07" db="EMBL/GenBank/DDBJ databases">
        <title>Dyella monticola sp. nov. and Dyella psychrodurans sp. nov. isolated from monsoon evergreen broad-leaved forest soil of Dinghu Mountain, China.</title>
        <authorList>
            <person name="Gao Z."/>
            <person name="Qiu L."/>
        </authorList>
    </citation>
    <scope>NUCLEOTIDE SEQUENCE [LARGE SCALE GENOMIC DNA]</scope>
    <source>
        <strain evidence="1 2">4G-K06</strain>
    </source>
</reference>
<dbReference type="EMBL" id="QRBE01000018">
    <property type="protein sequence ID" value="RDS79021.1"/>
    <property type="molecule type" value="Genomic_DNA"/>
</dbReference>